<feature type="region of interest" description="Disordered" evidence="1">
    <location>
        <begin position="337"/>
        <end position="372"/>
    </location>
</feature>
<dbReference type="OMA" id="TESYPVF"/>
<dbReference type="AlphaFoldDB" id="A0A135L9Z0"/>
<accession>A0A135L9Z0</accession>
<feature type="region of interest" description="Disordered" evidence="1">
    <location>
        <begin position="210"/>
        <end position="235"/>
    </location>
</feature>
<feature type="compositionally biased region" description="Polar residues" evidence="1">
    <location>
        <begin position="351"/>
        <end position="372"/>
    </location>
</feature>
<evidence type="ECO:0000313" key="2">
    <source>
        <dbReference type="EMBL" id="KXG45807.1"/>
    </source>
</evidence>
<dbReference type="GeneID" id="63707676"/>
<dbReference type="Proteomes" id="UP000070168">
    <property type="component" value="Unassembled WGS sequence"/>
</dbReference>
<feature type="compositionally biased region" description="Low complexity" evidence="1">
    <location>
        <begin position="47"/>
        <end position="59"/>
    </location>
</feature>
<dbReference type="RefSeq" id="XP_040644343.1">
    <property type="nucleotide sequence ID" value="XM_040792376.1"/>
</dbReference>
<comment type="caution">
    <text evidence="2">The sequence shown here is derived from an EMBL/GenBank/DDBJ whole genome shotgun (WGS) entry which is preliminary data.</text>
</comment>
<keyword evidence="3" id="KW-1185">Reference proteome</keyword>
<protein>
    <submittedName>
        <fullName evidence="2">Uncharacterized protein</fullName>
    </submittedName>
</protein>
<dbReference type="STRING" id="5078.A0A135L9Z0"/>
<feature type="compositionally biased region" description="Basic and acidic residues" evidence="1">
    <location>
        <begin position="210"/>
        <end position="223"/>
    </location>
</feature>
<gene>
    <name evidence="2" type="ORF">PGRI_046630</name>
</gene>
<feature type="region of interest" description="Disordered" evidence="1">
    <location>
        <begin position="39"/>
        <end position="98"/>
    </location>
</feature>
<dbReference type="OrthoDB" id="4225223at2759"/>
<reference evidence="2 3" key="1">
    <citation type="journal article" date="2016" name="BMC Genomics">
        <title>Genome sequencing and secondary metabolism of the postharvest pathogen Penicillium griseofulvum.</title>
        <authorList>
            <person name="Banani H."/>
            <person name="Marcet-Houben M."/>
            <person name="Ballester A.R."/>
            <person name="Abbruscato P."/>
            <person name="Gonzalez-Candelas L."/>
            <person name="Gabaldon T."/>
            <person name="Spadaro D."/>
        </authorList>
    </citation>
    <scope>NUCLEOTIDE SEQUENCE [LARGE SCALE GENOMIC DNA]</scope>
    <source>
        <strain evidence="2 3">PG3</strain>
    </source>
</reference>
<sequence>MAPPVRPSRSLEGLERVIPPPFSASDLFLNKPLPAKPFEPECSAMWSDSSDSESTLSTRSSERNSADSYPIFVSSDSDFDDLVDHPTPSADQFLESPQKRTDSIAINIQTVEPSVSSSFSETQYERPNWTPSRTGTNHYFREKKWDYFPELAPSALRASGRISPNMTQHKPRKIGNPLEFAKGKCRWHSLDRGGLGGVRDSIKTYVHRTLSRDSTDDKPKEIPRPATAPIDRHLNDVGGTLSSTAPAPYQSSLAVNTNIAARGTSVATSSSSEYDYTNHKFYLQTPISPTSPTSLSSPITPRSKQLAVPLSEYQKHGPVIWESPKSKKRNVQFPRYKFSTGSTGGPSSSSAPDLSHTNSMRTLSRKQSLNNTRGVFLGAKKRIAESKDDRRREQLKAQIKFVGPVNPHTCTQVNLWV</sequence>
<evidence type="ECO:0000313" key="3">
    <source>
        <dbReference type="Proteomes" id="UP000070168"/>
    </source>
</evidence>
<feature type="region of interest" description="Disordered" evidence="1">
    <location>
        <begin position="1"/>
        <end position="25"/>
    </location>
</feature>
<proteinExistence type="predicted"/>
<dbReference type="EMBL" id="LHQR01000069">
    <property type="protein sequence ID" value="KXG45807.1"/>
    <property type="molecule type" value="Genomic_DNA"/>
</dbReference>
<organism evidence="2 3">
    <name type="scientific">Penicillium patulum</name>
    <name type="common">Penicillium griseofulvum</name>
    <dbReference type="NCBI Taxonomy" id="5078"/>
    <lineage>
        <taxon>Eukaryota</taxon>
        <taxon>Fungi</taxon>
        <taxon>Dikarya</taxon>
        <taxon>Ascomycota</taxon>
        <taxon>Pezizomycotina</taxon>
        <taxon>Eurotiomycetes</taxon>
        <taxon>Eurotiomycetidae</taxon>
        <taxon>Eurotiales</taxon>
        <taxon>Aspergillaceae</taxon>
        <taxon>Penicillium</taxon>
    </lineage>
</organism>
<name>A0A135L9Z0_PENPA</name>
<evidence type="ECO:0000256" key="1">
    <source>
        <dbReference type="SAM" id="MobiDB-lite"/>
    </source>
</evidence>
<feature type="compositionally biased region" description="Low complexity" evidence="1">
    <location>
        <begin position="339"/>
        <end position="350"/>
    </location>
</feature>